<name>A0A024H898_9MICC</name>
<dbReference type="EMBL" id="CAQI01000053">
    <property type="protein sequence ID" value="CCQ47984.1"/>
    <property type="molecule type" value="Genomic_DNA"/>
</dbReference>
<gene>
    <name evidence="1" type="ORF">ARTSIC4J27_3981</name>
</gene>
<dbReference type="AlphaFoldDB" id="A0A024H898"/>
<protein>
    <submittedName>
        <fullName evidence="1">Uncharacterized protein</fullName>
    </submittedName>
</protein>
<evidence type="ECO:0000313" key="1">
    <source>
        <dbReference type="EMBL" id="CCQ47984.1"/>
    </source>
</evidence>
<keyword evidence="2" id="KW-1185">Reference proteome</keyword>
<reference evidence="2" key="1">
    <citation type="journal article" date="2014" name="Genome Announc.">
        <title>Genome Sequence of Arthrobacter siccitolerans 4J27, a Xeroprotectant-Producing Desiccation-Tolerant Microorganism.</title>
        <authorList>
            <person name="Manzanera M."/>
            <person name="Santa-Cruz-Calvo L."/>
            <person name="Vilchez J.I."/>
            <person name="Garcia-Fontana C."/>
            <person name="Silva-Castro G.A."/>
            <person name="Calvo C."/>
            <person name="Gonzalez-Lopez J."/>
        </authorList>
    </citation>
    <scope>NUCLEOTIDE SEQUENCE [LARGE SCALE GENOMIC DNA]</scope>
    <source>
        <strain evidence="2">4J27</strain>
    </source>
</reference>
<dbReference type="STRING" id="861266.ARTSIC4J27_3981"/>
<dbReference type="Proteomes" id="UP000035722">
    <property type="component" value="Unassembled WGS sequence"/>
</dbReference>
<comment type="caution">
    <text evidence="1">The sequence shown here is derived from an EMBL/GenBank/DDBJ whole genome shotgun (WGS) entry which is preliminary data.</text>
</comment>
<evidence type="ECO:0000313" key="2">
    <source>
        <dbReference type="Proteomes" id="UP000035722"/>
    </source>
</evidence>
<organism evidence="1 2">
    <name type="scientific">Pseudarthrobacter siccitolerans</name>
    <dbReference type="NCBI Taxonomy" id="861266"/>
    <lineage>
        <taxon>Bacteria</taxon>
        <taxon>Bacillati</taxon>
        <taxon>Actinomycetota</taxon>
        <taxon>Actinomycetes</taxon>
        <taxon>Micrococcales</taxon>
        <taxon>Micrococcaceae</taxon>
        <taxon>Pseudarthrobacter</taxon>
    </lineage>
</organism>
<proteinExistence type="predicted"/>
<sequence length="139" mass="15211">MRKLIPSGSLRGMLLPPTYGRHVTDSTEFTVLSVEIWSTGLVVNIQLASDGEPEPEIILQDHFGTEYSLCESATLGSRNLQVFTPSVPPGTRSLTVRSADDAHPRPVVTFAVPLMAVRDSLPEANDDGYREPPELRRPA</sequence>
<accession>A0A024H898</accession>
<dbReference type="OrthoDB" id="4936417at2"/>
<dbReference type="RefSeq" id="WP_050056777.1">
    <property type="nucleotide sequence ID" value="NZ_CAQI01000053.1"/>
</dbReference>